<feature type="transmembrane region" description="Helical" evidence="5">
    <location>
        <begin position="202"/>
        <end position="225"/>
    </location>
</feature>
<dbReference type="PANTHER" id="PTHR23531:SF1">
    <property type="entry name" value="QUINOLENE RESISTANCE PROTEIN NORA"/>
    <property type="match status" value="1"/>
</dbReference>
<feature type="transmembrane region" description="Helical" evidence="5">
    <location>
        <begin position="154"/>
        <end position="174"/>
    </location>
</feature>
<sequence>MPILFTAGLLYWCGMAALLPTLPLYLDSVGANKQQIGIVMASYAIGLLLFRPFLAKLADARGRKIVLLIGMIVAAIAPLGYLFVTSVPVLFALRTFHGISIAAFSTGFTTLVAESTPQDKRSETISYMTLVNPLGMAIGPVLGSYLQAESGYKILFLIIAELAIVGMLGTLQVLNPPVQQQQANSAKDEPSLRILASPRVRVPALVLLLVGSAFGALSCFVPLFIKSINVNLSPGLFYSVGAISSFGIRMFATRASERLGRGLFITLSLVSYTLAMVLLYYANSPISLLFAALLEGAGGGTLIAMIATTMAERSRPKERGRIFGLCIGGFDFGIALSGPLFGFLAERLGYRNMFGCGAVVTLVALLLFLIFSNKSLFSSLRFALGLGQDTYGLKQMKN</sequence>
<feature type="transmembrane region" description="Helical" evidence="5">
    <location>
        <begin position="125"/>
        <end position="148"/>
    </location>
</feature>
<dbReference type="InterPro" id="IPR036259">
    <property type="entry name" value="MFS_trans_sf"/>
</dbReference>
<evidence type="ECO:0000313" key="8">
    <source>
        <dbReference type="Proteomes" id="UP000667802"/>
    </source>
</evidence>
<dbReference type="PANTHER" id="PTHR23531">
    <property type="entry name" value="QUINOLENE RESISTANCE PROTEIN NORA"/>
    <property type="match status" value="1"/>
</dbReference>
<accession>A0AAP5I4V7</accession>
<evidence type="ECO:0000256" key="4">
    <source>
        <dbReference type="ARBA" id="ARBA00023136"/>
    </source>
</evidence>
<dbReference type="Gene3D" id="1.20.1720.10">
    <property type="entry name" value="Multidrug resistance protein D"/>
    <property type="match status" value="1"/>
</dbReference>
<feature type="transmembrane region" description="Helical" evidence="5">
    <location>
        <begin position="65"/>
        <end position="84"/>
    </location>
</feature>
<name>A0AAP5I4V7_9CYAN</name>
<dbReference type="InterPro" id="IPR052714">
    <property type="entry name" value="MFS_Exporter"/>
</dbReference>
<dbReference type="GO" id="GO:0022857">
    <property type="term" value="F:transmembrane transporter activity"/>
    <property type="evidence" value="ECO:0007669"/>
    <property type="project" value="InterPro"/>
</dbReference>
<keyword evidence="2 5" id="KW-0812">Transmembrane</keyword>
<dbReference type="CDD" id="cd17489">
    <property type="entry name" value="MFS_YfcJ_like"/>
    <property type="match status" value="1"/>
</dbReference>
<feature type="transmembrane region" description="Helical" evidence="5">
    <location>
        <begin position="34"/>
        <end position="53"/>
    </location>
</feature>
<dbReference type="InterPro" id="IPR011701">
    <property type="entry name" value="MFS"/>
</dbReference>
<dbReference type="AlphaFoldDB" id="A0AAP5I4V7"/>
<dbReference type="Gene3D" id="1.20.1250.20">
    <property type="entry name" value="MFS general substrate transporter like domains"/>
    <property type="match status" value="1"/>
</dbReference>
<organism evidence="7 8">
    <name type="scientific">Aetokthonos hydrillicola Thurmond2011</name>
    <dbReference type="NCBI Taxonomy" id="2712845"/>
    <lineage>
        <taxon>Bacteria</taxon>
        <taxon>Bacillati</taxon>
        <taxon>Cyanobacteriota</taxon>
        <taxon>Cyanophyceae</taxon>
        <taxon>Nostocales</taxon>
        <taxon>Hapalosiphonaceae</taxon>
        <taxon>Aetokthonos</taxon>
    </lineage>
</organism>
<keyword evidence="3 5" id="KW-1133">Transmembrane helix</keyword>
<feature type="transmembrane region" description="Helical" evidence="5">
    <location>
        <begin position="350"/>
        <end position="371"/>
    </location>
</feature>
<evidence type="ECO:0000256" key="5">
    <source>
        <dbReference type="SAM" id="Phobius"/>
    </source>
</evidence>
<dbReference type="Proteomes" id="UP000667802">
    <property type="component" value="Unassembled WGS sequence"/>
</dbReference>
<dbReference type="PROSITE" id="PS50850">
    <property type="entry name" value="MFS"/>
    <property type="match status" value="1"/>
</dbReference>
<evidence type="ECO:0000256" key="2">
    <source>
        <dbReference type="ARBA" id="ARBA00022692"/>
    </source>
</evidence>
<reference evidence="8" key="1">
    <citation type="journal article" date="2021" name="Science">
        <title>Hunting the eagle killer: A cyanobacterial neurotoxin causes vacuolar myelinopathy.</title>
        <authorList>
            <person name="Breinlinger S."/>
            <person name="Phillips T.J."/>
            <person name="Haram B.N."/>
            <person name="Mares J."/>
            <person name="Martinez Yerena J.A."/>
            <person name="Hrouzek P."/>
            <person name="Sobotka R."/>
            <person name="Henderson W.M."/>
            <person name="Schmieder P."/>
            <person name="Williams S.M."/>
            <person name="Lauderdale J.D."/>
            <person name="Wilde H.D."/>
            <person name="Gerrin W."/>
            <person name="Kust A."/>
            <person name="Washington J.W."/>
            <person name="Wagner C."/>
            <person name="Geier B."/>
            <person name="Liebeke M."/>
            <person name="Enke H."/>
            <person name="Niedermeyer T.H.J."/>
            <person name="Wilde S.B."/>
        </authorList>
    </citation>
    <scope>NUCLEOTIDE SEQUENCE [LARGE SCALE GENOMIC DNA]</scope>
    <source>
        <strain evidence="8">Thurmond2011</strain>
    </source>
</reference>
<protein>
    <submittedName>
        <fullName evidence="7">MFS transporter</fullName>
    </submittedName>
</protein>
<proteinExistence type="predicted"/>
<keyword evidence="8" id="KW-1185">Reference proteome</keyword>
<dbReference type="GO" id="GO:0005886">
    <property type="term" value="C:plasma membrane"/>
    <property type="evidence" value="ECO:0007669"/>
    <property type="project" value="UniProtKB-SubCell"/>
</dbReference>
<feature type="domain" description="Major facilitator superfamily (MFS) profile" evidence="6">
    <location>
        <begin position="1"/>
        <end position="376"/>
    </location>
</feature>
<comment type="caution">
    <text evidence="7">The sequence shown here is derived from an EMBL/GenBank/DDBJ whole genome shotgun (WGS) entry which is preliminary data.</text>
</comment>
<feature type="transmembrane region" description="Helical" evidence="5">
    <location>
        <begin position="263"/>
        <end position="282"/>
    </location>
</feature>
<evidence type="ECO:0000313" key="7">
    <source>
        <dbReference type="EMBL" id="MDR9895072.1"/>
    </source>
</evidence>
<evidence type="ECO:0000259" key="6">
    <source>
        <dbReference type="PROSITE" id="PS50850"/>
    </source>
</evidence>
<feature type="transmembrane region" description="Helical" evidence="5">
    <location>
        <begin position="288"/>
        <end position="310"/>
    </location>
</feature>
<feature type="transmembrane region" description="Helical" evidence="5">
    <location>
        <begin position="322"/>
        <end position="344"/>
    </location>
</feature>
<evidence type="ECO:0000256" key="1">
    <source>
        <dbReference type="ARBA" id="ARBA00004651"/>
    </source>
</evidence>
<dbReference type="SUPFAM" id="SSF103473">
    <property type="entry name" value="MFS general substrate transporter"/>
    <property type="match status" value="1"/>
</dbReference>
<evidence type="ECO:0000256" key="3">
    <source>
        <dbReference type="ARBA" id="ARBA00022989"/>
    </source>
</evidence>
<comment type="subcellular location">
    <subcellularLocation>
        <location evidence="1">Cell membrane</location>
        <topology evidence="1">Multi-pass membrane protein</topology>
    </subcellularLocation>
</comment>
<dbReference type="InterPro" id="IPR020846">
    <property type="entry name" value="MFS_dom"/>
</dbReference>
<dbReference type="EMBL" id="JAALHA020000004">
    <property type="protein sequence ID" value="MDR9895072.1"/>
    <property type="molecule type" value="Genomic_DNA"/>
</dbReference>
<feature type="transmembrane region" description="Helical" evidence="5">
    <location>
        <begin position="96"/>
        <end position="113"/>
    </location>
</feature>
<keyword evidence="4 5" id="KW-0472">Membrane</keyword>
<feature type="transmembrane region" description="Helical" evidence="5">
    <location>
        <begin position="231"/>
        <end position="251"/>
    </location>
</feature>
<dbReference type="Pfam" id="PF07690">
    <property type="entry name" value="MFS_1"/>
    <property type="match status" value="1"/>
</dbReference>
<gene>
    <name evidence="7" type="ORF">G7B40_010905</name>
</gene>